<proteinExistence type="predicted"/>
<dbReference type="RefSeq" id="WP_039635011.1">
    <property type="nucleotide sequence ID" value="NZ_AYSO01000019.1"/>
</dbReference>
<name>A0A0C1U213_9CLOT</name>
<evidence type="ECO:0000313" key="2">
    <source>
        <dbReference type="EMBL" id="KIE45553.1"/>
    </source>
</evidence>
<organism evidence="2 3">
    <name type="scientific">Clostridium argentinense CDC 2741</name>
    <dbReference type="NCBI Taxonomy" id="1418104"/>
    <lineage>
        <taxon>Bacteria</taxon>
        <taxon>Bacillati</taxon>
        <taxon>Bacillota</taxon>
        <taxon>Clostridia</taxon>
        <taxon>Eubacteriales</taxon>
        <taxon>Clostridiaceae</taxon>
        <taxon>Clostridium</taxon>
    </lineage>
</organism>
<feature type="transmembrane region" description="Helical" evidence="1">
    <location>
        <begin position="431"/>
        <end position="457"/>
    </location>
</feature>
<keyword evidence="1" id="KW-0472">Membrane</keyword>
<dbReference type="EMBL" id="AYSO01000019">
    <property type="protein sequence ID" value="KIE45553.1"/>
    <property type="molecule type" value="Genomic_DNA"/>
</dbReference>
<gene>
    <name evidence="2" type="ORF">U732_2520</name>
</gene>
<dbReference type="Proteomes" id="UP000031366">
    <property type="component" value="Unassembled WGS sequence"/>
</dbReference>
<keyword evidence="1" id="KW-0812">Transmembrane</keyword>
<feature type="transmembrane region" description="Helical" evidence="1">
    <location>
        <begin position="392"/>
        <end position="419"/>
    </location>
</feature>
<sequence>MKNAKRSYSIIIWVMLISILLFQYVININLYKKPPSDRWSKEVHVGKGEIKNNPVLIKDDDKIIVGYENKDQLCLVVTDRVGKKLNEKSYDVNEDFIMDTTLVKTKDGYLFNFRSTENSVGYIGTLVLDKDFNKIDDRKITNVNAMCQLEDNLLLISYNDRLELINTETSYKTSIDTKKVNMISAVKNKDGYFISLLQDERDFRAVYIKDNKFQEIRDIITIERRDNLTYSNLACSQDDKYGYILVEQRYKGEFMGTRVIQFDLNGDKATLKELKVNNNKNVYDNVGVYSEEGARFLATTERVFGKKDIQESIVDYVIKDGEVKFFHYATRLRNLCIYPSISQDTMAFISFSGQNQYNVNLASMNDEFKEVNNVPRSSEYVMAFTAMLQGSLYALAYIFVYGLRWIIPSLLLVGIISFFDYSISTSKRLKLFIGSEIIATIIKIMSIISVVYTQYYYAIPDVIASKFIGAIICIIISFFSYALAYKIYKKDLDNVMMISFSVGLLIDTALTLLVFVPSMV</sequence>
<evidence type="ECO:0000256" key="1">
    <source>
        <dbReference type="SAM" id="Phobius"/>
    </source>
</evidence>
<feature type="transmembrane region" description="Helical" evidence="1">
    <location>
        <begin position="7"/>
        <end position="26"/>
    </location>
</feature>
<reference evidence="2 3" key="1">
    <citation type="journal article" date="2015" name="Infect. Genet. Evol.">
        <title>Genomic sequences of six botulinum neurotoxin-producing strains representing three clostridial species illustrate the mobility and diversity of botulinum neurotoxin genes.</title>
        <authorList>
            <person name="Smith T.J."/>
            <person name="Hill K.K."/>
            <person name="Xie G."/>
            <person name="Foley B.T."/>
            <person name="Williamson C.H."/>
            <person name="Foster J.T."/>
            <person name="Johnson S.L."/>
            <person name="Chertkov O."/>
            <person name="Teshima H."/>
            <person name="Gibbons H.S."/>
            <person name="Johnsky L.A."/>
            <person name="Karavis M.A."/>
            <person name="Smith L.A."/>
        </authorList>
    </citation>
    <scope>NUCLEOTIDE SEQUENCE [LARGE SCALE GENOMIC DNA]</scope>
    <source>
        <strain evidence="2 3">CDC 2741</strain>
    </source>
</reference>
<feature type="transmembrane region" description="Helical" evidence="1">
    <location>
        <begin position="463"/>
        <end position="483"/>
    </location>
</feature>
<keyword evidence="3" id="KW-1185">Reference proteome</keyword>
<keyword evidence="1" id="KW-1133">Transmembrane helix</keyword>
<feature type="transmembrane region" description="Helical" evidence="1">
    <location>
        <begin position="495"/>
        <end position="516"/>
    </location>
</feature>
<protein>
    <submittedName>
        <fullName evidence="2">Putative membrane protein</fullName>
    </submittedName>
</protein>
<dbReference type="OrthoDB" id="1884928at2"/>
<accession>A0A0C1U213</accession>
<evidence type="ECO:0000313" key="3">
    <source>
        <dbReference type="Proteomes" id="UP000031366"/>
    </source>
</evidence>
<dbReference type="AlphaFoldDB" id="A0A0C1U213"/>
<comment type="caution">
    <text evidence="2">The sequence shown here is derived from an EMBL/GenBank/DDBJ whole genome shotgun (WGS) entry which is preliminary data.</text>
</comment>